<dbReference type="InterPro" id="IPR031314">
    <property type="entry name" value="DNK_dom"/>
</dbReference>
<dbReference type="AlphaFoldDB" id="T1JVH2"/>
<dbReference type="Gene3D" id="3.40.50.300">
    <property type="entry name" value="P-loop containing nucleotide triphosphate hydrolases"/>
    <property type="match status" value="1"/>
</dbReference>
<dbReference type="PANTHER" id="PTHR10513">
    <property type="entry name" value="DEOXYNUCLEOSIDE KINASE"/>
    <property type="match status" value="1"/>
</dbReference>
<dbReference type="STRING" id="32264.T1JVH2"/>
<dbReference type="GO" id="GO:0006120">
    <property type="term" value="P:mitochondrial electron transport, NADH to ubiquinone"/>
    <property type="evidence" value="ECO:0007669"/>
    <property type="project" value="TreeGrafter"/>
</dbReference>
<reference evidence="4" key="1">
    <citation type="submission" date="2011-08" db="EMBL/GenBank/DDBJ databases">
        <authorList>
            <person name="Rombauts S."/>
        </authorList>
    </citation>
    <scope>NUCLEOTIDE SEQUENCE</scope>
    <source>
        <strain evidence="4">London</strain>
    </source>
</reference>
<accession>T1JVH2</accession>
<sequence>MASFKLLMSSLPARFMVSRASESQLLTRLNGKVGMMSAAGICHKDRMDPVAVAVKPKPWPYREKQIKNWRFWLTGESTTDRFDENTVMVTIEGLPGSGKSALAKKLAEMTNMYHQPKANFDFVYIRPDGLDYRIFNKVYFPQAQYPDLDMFFQNPKHPKMGRMQLLLYKLRFFHYLEAMIHLFNTGQGVIMERTPWSDQVFAEAMHKCGYLNDETWRFYTIVRHNTQIKIWRPHLVIYIDTPVETAMKNIKKRNNPNEVNSPIWNTDFIKHIDEGYKERILPQYDEHSHVVIYPYKDELDADSILQDLEKIDLQVCLSSVKLCDWRLGDENEWNDWRLTYTNEIEMWMAKFNLPTWDVEDFDYSSEAKEIHLQTETALAPGYWPNFDPDRHSVWNLAFKTVGGPYSYSYGLSSSYSTDNNASYQSDYSSSQSSYRDSSQRESSGYDRPQTYGPELSNMRDDLRGKKLYSTLERMNANSNTDGASEEMMRLFPPPEKRFCPTSDKPVYKNGVCIPRQDALLVEMVLNDKATLGAQLDVTKQPIVGLNFVNEYIDPEGGLRIYECSLCKTFRTVNTMMEHITGYNHRVNYIHKQFPSEVKMFLLPDGRTKNRNKALMTIASKRCSELELVYGRGDVTIINEKPKIPAGALDASESDVLPEDHYKKLEELRKDVKKYTDLKIETAEEFRLVRNLTSSLTNAMCEFKYIQEQQEQAQQDA</sequence>
<protein>
    <recommendedName>
        <fullName evidence="2">Deoxynucleoside kinase domain-containing protein</fullName>
    </recommendedName>
</protein>
<dbReference type="Proteomes" id="UP000015104">
    <property type="component" value="Unassembled WGS sequence"/>
</dbReference>
<proteinExistence type="predicted"/>
<feature type="region of interest" description="Disordered" evidence="1">
    <location>
        <begin position="420"/>
        <end position="459"/>
    </location>
</feature>
<keyword evidence="4" id="KW-1185">Reference proteome</keyword>
<evidence type="ECO:0000313" key="3">
    <source>
        <dbReference type="EnsemblMetazoa" id="tetur02g04600.1"/>
    </source>
</evidence>
<dbReference type="eggNOG" id="KOG3877">
    <property type="taxonomic scope" value="Eukaryota"/>
</dbReference>
<feature type="compositionally biased region" description="Low complexity" evidence="1">
    <location>
        <begin position="420"/>
        <end position="442"/>
    </location>
</feature>
<evidence type="ECO:0000259" key="2">
    <source>
        <dbReference type="Pfam" id="PF01712"/>
    </source>
</evidence>
<evidence type="ECO:0000256" key="1">
    <source>
        <dbReference type="SAM" id="MobiDB-lite"/>
    </source>
</evidence>
<dbReference type="EMBL" id="CAEY01000794">
    <property type="status" value="NOT_ANNOTATED_CDS"/>
    <property type="molecule type" value="Genomic_DNA"/>
</dbReference>
<dbReference type="InterPro" id="IPR050566">
    <property type="entry name" value="Deoxyribonucleoside_kinase"/>
</dbReference>
<dbReference type="Pfam" id="PF01712">
    <property type="entry name" value="dNK"/>
    <property type="match status" value="1"/>
</dbReference>
<dbReference type="HOGENOM" id="CLU_050591_1_0_1"/>
<reference evidence="3" key="2">
    <citation type="submission" date="2015-06" db="UniProtKB">
        <authorList>
            <consortium name="EnsemblMetazoa"/>
        </authorList>
    </citation>
    <scope>IDENTIFICATION</scope>
</reference>
<dbReference type="PANTHER" id="PTHR10513:SF15">
    <property type="entry name" value="NADH DEHYDROGENASE [UBIQUINONE] 1 ALPHA SUBCOMPLEX SUBUNIT 10, MITOCHONDRIAL"/>
    <property type="match status" value="1"/>
</dbReference>
<dbReference type="GO" id="GO:0005739">
    <property type="term" value="C:mitochondrion"/>
    <property type="evidence" value="ECO:0007669"/>
    <property type="project" value="GOC"/>
</dbReference>
<feature type="domain" description="Deoxynucleoside kinase" evidence="2">
    <location>
        <begin position="90"/>
        <end position="293"/>
    </location>
</feature>
<evidence type="ECO:0000313" key="4">
    <source>
        <dbReference type="Proteomes" id="UP000015104"/>
    </source>
</evidence>
<organism evidence="3 4">
    <name type="scientific">Tetranychus urticae</name>
    <name type="common">Two-spotted spider mite</name>
    <dbReference type="NCBI Taxonomy" id="32264"/>
    <lineage>
        <taxon>Eukaryota</taxon>
        <taxon>Metazoa</taxon>
        <taxon>Ecdysozoa</taxon>
        <taxon>Arthropoda</taxon>
        <taxon>Chelicerata</taxon>
        <taxon>Arachnida</taxon>
        <taxon>Acari</taxon>
        <taxon>Acariformes</taxon>
        <taxon>Trombidiformes</taxon>
        <taxon>Prostigmata</taxon>
        <taxon>Eleutherengona</taxon>
        <taxon>Raphignathae</taxon>
        <taxon>Tetranychoidea</taxon>
        <taxon>Tetranychidae</taxon>
        <taxon>Tetranychus</taxon>
    </lineage>
</organism>
<name>T1JVH2_TETUR</name>
<dbReference type="InterPro" id="IPR027417">
    <property type="entry name" value="P-loop_NTPase"/>
</dbReference>
<dbReference type="EnsemblMetazoa" id="tetur02g04600.1">
    <property type="protein sequence ID" value="tetur02g04600.1"/>
    <property type="gene ID" value="tetur02g04600"/>
</dbReference>
<dbReference type="SUPFAM" id="SSF52540">
    <property type="entry name" value="P-loop containing nucleoside triphosphate hydrolases"/>
    <property type="match status" value="1"/>
</dbReference>